<proteinExistence type="predicted"/>
<evidence type="ECO:0008006" key="3">
    <source>
        <dbReference type="Google" id="ProtNLM"/>
    </source>
</evidence>
<protein>
    <recommendedName>
        <fullName evidence="3">Hook-length control protein FliK</fullName>
    </recommendedName>
</protein>
<accession>A0ABX8R9R7</accession>
<reference evidence="1" key="1">
    <citation type="submission" date="2021-07" db="EMBL/GenBank/DDBJ databases">
        <title>Complete genome sequence of Crassaminicella sp. 143-21, isolated from a deep-sea hydrothermal vent.</title>
        <authorList>
            <person name="Li X."/>
        </authorList>
    </citation>
    <scope>NUCLEOTIDE SEQUENCE</scope>
    <source>
        <strain evidence="1">143-21</strain>
    </source>
</reference>
<evidence type="ECO:0000313" key="2">
    <source>
        <dbReference type="Proteomes" id="UP000886818"/>
    </source>
</evidence>
<dbReference type="EMBL" id="CP078093">
    <property type="protein sequence ID" value="QXM05773.1"/>
    <property type="molecule type" value="Genomic_DNA"/>
</dbReference>
<name>A0ABX8R9R7_9CLOT</name>
<evidence type="ECO:0000313" key="1">
    <source>
        <dbReference type="EMBL" id="QXM05773.1"/>
    </source>
</evidence>
<organism evidence="1 2">
    <name type="scientific">Crassaminicella indica</name>
    <dbReference type="NCBI Taxonomy" id="2855394"/>
    <lineage>
        <taxon>Bacteria</taxon>
        <taxon>Bacillati</taxon>
        <taxon>Bacillota</taxon>
        <taxon>Clostridia</taxon>
        <taxon>Eubacteriales</taxon>
        <taxon>Clostridiaceae</taxon>
        <taxon>Crassaminicella</taxon>
    </lineage>
</organism>
<sequence>MKINPLNYNLGLGNNKENLLELKMGQIITGKIQQILNDVLILEMNSGKLLEAKTAIPLEAQTNDVLKFQVKSIRENKVILQPMMEEIDNKEEMDNGQKKIISLLKELNIKPGEEEIELVKKLIANRILVSKENLTNIIQLKSNFEKIETLINTKSIPINEKIMNEHIREVLKELLKEDGYIKENEYSKDENIKNIVKDSYSLELEKNMQQKLSAERSVHSKNINPMSYEKIIFLLKNNLKMNIMNLKNINNLLMKEFTVSKQMDELIGFLYKNDETAYLGKSLDQLFSNIKDMIFEKNFEPHEIMKEIHIKLEMIKQSIENISSKDQEDILNNITNLKNSLDFMNKLNPLQTYFQIPIFFNDERRNIELFISKDSKNKKKINPKDVKILIALDTKTMDRVQVLIEIKDKNIMCNFKVKTDEIKKKLLAFEKDLKEILMHLGFTGINTKYAVSNTGNDILEEALNKKEIHEKMQFIDLKV</sequence>
<dbReference type="RefSeq" id="WP_218282471.1">
    <property type="nucleotide sequence ID" value="NZ_CP078093.1"/>
</dbReference>
<gene>
    <name evidence="1" type="ORF">KVH43_10425</name>
</gene>
<keyword evidence="2" id="KW-1185">Reference proteome</keyword>
<dbReference type="Proteomes" id="UP000886818">
    <property type="component" value="Chromosome"/>
</dbReference>